<evidence type="ECO:0000313" key="4">
    <source>
        <dbReference type="Proteomes" id="UP000186303"/>
    </source>
</evidence>
<keyword evidence="1 3" id="KW-0808">Transferase</keyword>
<feature type="binding site" evidence="1">
    <location>
        <position position="154"/>
    </location>
    <ligand>
        <name>S-adenosyl-L-methionine</name>
        <dbReference type="ChEBI" id="CHEBI:59789"/>
    </ligand>
</feature>
<feature type="binding site" evidence="1">
    <location>
        <position position="201"/>
    </location>
    <ligand>
        <name>S-adenosyl-L-methionine</name>
        <dbReference type="ChEBI" id="CHEBI:59789"/>
    </ligand>
</feature>
<dbReference type="VEuPathDB" id="FungiDB:MSYG_2831"/>
<protein>
    <recommendedName>
        <fullName evidence="1">Protein-lysine N-methyltransferase EFM6</fullName>
        <ecNumber evidence="1">2.1.1.-</ecNumber>
    </recommendedName>
    <alternativeName>
        <fullName evidence="1">Elongation factor methyltransferase 6</fullName>
    </alternativeName>
</protein>
<dbReference type="PANTHER" id="PTHR14614:SF132">
    <property type="entry name" value="PROTEIN-LYSINE METHYLTRANSFERASE C42C1.13"/>
    <property type="match status" value="1"/>
</dbReference>
<name>A0A1M8A7M4_MALS4</name>
<dbReference type="EC" id="2.1.1.-" evidence="1"/>
<comment type="function">
    <text evidence="1">S-adenosyl-L-methionine-dependent protein-lysine N-methyltransferase that methylates elongation factor 1-alpha.</text>
</comment>
<evidence type="ECO:0000313" key="3">
    <source>
        <dbReference type="EMBL" id="SHO78485.1"/>
    </source>
</evidence>
<dbReference type="InterPro" id="IPR033684">
    <property type="entry name" value="EFM6"/>
</dbReference>
<dbReference type="HAMAP" id="MF_03198">
    <property type="entry name" value="Methyltr_EFM6"/>
    <property type="match status" value="1"/>
</dbReference>
<feature type="binding site" evidence="1">
    <location>
        <position position="91"/>
    </location>
    <ligand>
        <name>S-adenosyl-L-methionine</name>
        <dbReference type="ChEBI" id="CHEBI:59789"/>
    </ligand>
</feature>
<dbReference type="OMA" id="IWPAAEV"/>
<dbReference type="Pfam" id="PF10294">
    <property type="entry name" value="Methyltransf_16"/>
    <property type="match status" value="1"/>
</dbReference>
<keyword evidence="1" id="KW-0949">S-adenosyl-L-methionine</keyword>
<reference evidence="4" key="1">
    <citation type="journal article" date="2017" name="Nucleic Acids Res.">
        <title>Proteogenomics produces comprehensive and highly accurate protein-coding gene annotation in a complete genome assembly of Malassezia sympodialis.</title>
        <authorList>
            <person name="Zhu Y."/>
            <person name="Engstroem P.G."/>
            <person name="Tellgren-Roth C."/>
            <person name="Baudo C.D."/>
            <person name="Kennell J.C."/>
            <person name="Sun S."/>
            <person name="Billmyre R.B."/>
            <person name="Schroeder M.S."/>
            <person name="Andersson A."/>
            <person name="Holm T."/>
            <person name="Sigurgeirsson B."/>
            <person name="Wu G."/>
            <person name="Sankaranarayanan S.R."/>
            <person name="Siddharthan R."/>
            <person name="Sanyal K."/>
            <person name="Lundeberg J."/>
            <person name="Nystedt B."/>
            <person name="Boekhout T."/>
            <person name="Dawson T.L. Jr."/>
            <person name="Heitman J."/>
            <person name="Scheynius A."/>
            <person name="Lehtioe J."/>
        </authorList>
    </citation>
    <scope>NUCLEOTIDE SEQUENCE [LARGE SCALE GENOMIC DNA]</scope>
    <source>
        <strain evidence="4">ATCC 42132</strain>
    </source>
</reference>
<dbReference type="EMBL" id="LT671824">
    <property type="protein sequence ID" value="SHO78485.1"/>
    <property type="molecule type" value="Genomic_DNA"/>
</dbReference>
<keyword evidence="1 3" id="KW-0489">Methyltransferase</keyword>
<dbReference type="InterPro" id="IPR019410">
    <property type="entry name" value="Methyltransf_16"/>
</dbReference>
<feature type="binding site" evidence="1">
    <location>
        <begin position="131"/>
        <end position="133"/>
    </location>
    <ligand>
        <name>S-adenosyl-L-methionine</name>
        <dbReference type="ChEBI" id="CHEBI:59789"/>
    </ligand>
</feature>
<keyword evidence="1" id="KW-0963">Cytoplasm</keyword>
<comment type="similarity">
    <text evidence="1">Belongs to the class I-like SAM-binding methyltransferase superfamily. METTL21 family. EFM6 subfamily.</text>
</comment>
<feature type="region of interest" description="Disordered" evidence="2">
    <location>
        <begin position="1"/>
        <end position="25"/>
    </location>
</feature>
<evidence type="ECO:0000256" key="1">
    <source>
        <dbReference type="HAMAP-Rule" id="MF_03198"/>
    </source>
</evidence>
<dbReference type="OrthoDB" id="407325at2759"/>
<gene>
    <name evidence="1" type="primary">EFM6</name>
    <name evidence="3" type="ORF">MSYG_2831</name>
</gene>
<dbReference type="GO" id="GO:0016279">
    <property type="term" value="F:protein-lysine N-methyltransferase activity"/>
    <property type="evidence" value="ECO:0007669"/>
    <property type="project" value="UniProtKB-UniRule"/>
</dbReference>
<dbReference type="GO" id="GO:0032259">
    <property type="term" value="P:methylation"/>
    <property type="evidence" value="ECO:0007669"/>
    <property type="project" value="UniProtKB-KW"/>
</dbReference>
<proteinExistence type="inferred from homology"/>
<organism evidence="3 4">
    <name type="scientific">Malassezia sympodialis (strain ATCC 42132)</name>
    <name type="common">Atopic eczema-associated yeast</name>
    <dbReference type="NCBI Taxonomy" id="1230383"/>
    <lineage>
        <taxon>Eukaryota</taxon>
        <taxon>Fungi</taxon>
        <taxon>Dikarya</taxon>
        <taxon>Basidiomycota</taxon>
        <taxon>Ustilaginomycotina</taxon>
        <taxon>Malasseziomycetes</taxon>
        <taxon>Malasseziales</taxon>
        <taxon>Malasseziaceae</taxon>
        <taxon>Malassezia</taxon>
    </lineage>
</organism>
<keyword evidence="4" id="KW-1185">Reference proteome</keyword>
<dbReference type="InterPro" id="IPR029063">
    <property type="entry name" value="SAM-dependent_MTases_sf"/>
</dbReference>
<dbReference type="Gene3D" id="3.40.50.150">
    <property type="entry name" value="Vaccinia Virus protein VP39"/>
    <property type="match status" value="1"/>
</dbReference>
<dbReference type="SUPFAM" id="SSF53335">
    <property type="entry name" value="S-adenosyl-L-methionine-dependent methyltransferases"/>
    <property type="match status" value="1"/>
</dbReference>
<feature type="binding site" evidence="1">
    <location>
        <position position="183"/>
    </location>
    <ligand>
        <name>S-adenosyl-L-methionine</name>
        <dbReference type="ChEBI" id="CHEBI:59789"/>
    </ligand>
</feature>
<sequence>MATRWLFGTSEDELPPSPDLEPTDDVVPDQLPSLLGEKACIVYYTDGAREPTTMTGSACSAPEAPPPPSQAREYPIYLNLDMSSGCGGKIWPAAEVLGAYIASMPSRYAPHASDLALEQHPWRGKSIVELGSGTGLIGFLVAKLGIGCTTWITDQAPMLPLMAENAQLNPDMIDACHVAELNWGEPLPPDVPTHPDVILLADCVYREEAFQPLVDTLVAMSTPTTEILFCYHKRRRADKRFFAMMRRHFEQKDVMDDDTARTEAYRRSGTFLMRFHKRT</sequence>
<evidence type="ECO:0000256" key="2">
    <source>
        <dbReference type="SAM" id="MobiDB-lite"/>
    </source>
</evidence>
<dbReference type="Proteomes" id="UP000186303">
    <property type="component" value="Chromosome 4"/>
</dbReference>
<dbReference type="PANTHER" id="PTHR14614">
    <property type="entry name" value="HEPATOCELLULAR CARCINOMA-ASSOCIATED ANTIGEN"/>
    <property type="match status" value="1"/>
</dbReference>
<dbReference type="STRING" id="1230383.A0A1M8A7M4"/>
<dbReference type="GO" id="GO:0005737">
    <property type="term" value="C:cytoplasm"/>
    <property type="evidence" value="ECO:0007669"/>
    <property type="project" value="UniProtKB-SubCell"/>
</dbReference>
<comment type="subcellular location">
    <subcellularLocation>
        <location evidence="1">Cytoplasm</location>
    </subcellularLocation>
</comment>
<dbReference type="AlphaFoldDB" id="A0A1M8A7M4"/>
<accession>A0A1M8A7M4</accession>